<protein>
    <recommendedName>
        <fullName evidence="6">M20/M25/M40 family metallo-hydrolase</fullName>
    </recommendedName>
</protein>
<keyword evidence="5" id="KW-1185">Reference proteome</keyword>
<keyword evidence="1" id="KW-0645">Protease</keyword>
<evidence type="ECO:0000313" key="5">
    <source>
        <dbReference type="Proteomes" id="UP000831785"/>
    </source>
</evidence>
<reference evidence="4 5" key="1">
    <citation type="submission" date="2022-04" db="EMBL/GenBank/DDBJ databases">
        <title>Hymenobacter sp. isolated from the air.</title>
        <authorList>
            <person name="Won M."/>
            <person name="Lee C.-M."/>
            <person name="Woen H.-Y."/>
            <person name="Kwon S.-W."/>
        </authorList>
    </citation>
    <scope>NUCLEOTIDE SEQUENCE [LARGE SCALE GENOMIC DNA]</scope>
    <source>
        <strain evidence="5">5116 S-27</strain>
    </source>
</reference>
<dbReference type="InterPro" id="IPR051458">
    <property type="entry name" value="Cyt/Met_Dipeptidase"/>
</dbReference>
<dbReference type="Gene3D" id="3.40.630.10">
    <property type="entry name" value="Zn peptidases"/>
    <property type="match status" value="1"/>
</dbReference>
<evidence type="ECO:0000256" key="1">
    <source>
        <dbReference type="ARBA" id="ARBA00022670"/>
    </source>
</evidence>
<proteinExistence type="predicted"/>
<evidence type="ECO:0000313" key="4">
    <source>
        <dbReference type="EMBL" id="UOQ51424.1"/>
    </source>
</evidence>
<evidence type="ECO:0008006" key="6">
    <source>
        <dbReference type="Google" id="ProtNLM"/>
    </source>
</evidence>
<evidence type="ECO:0000256" key="2">
    <source>
        <dbReference type="ARBA" id="ARBA00022723"/>
    </source>
</evidence>
<keyword evidence="2" id="KW-0479">Metal-binding</keyword>
<dbReference type="Proteomes" id="UP000831785">
    <property type="component" value="Chromosome"/>
</dbReference>
<accession>A0ABY4F4N3</accession>
<dbReference type="EMBL" id="CP095049">
    <property type="protein sequence ID" value="UOQ51424.1"/>
    <property type="molecule type" value="Genomic_DNA"/>
</dbReference>
<sequence length="95" mass="10209">MNAAFLSDLQELVRFPSVSTDPRCADAVRACAAWLARHLRGLGLDGVQVYSTPGHPIVYAEKLVSSRLPTLLIYGHYDVQPAAPKPPGPCRPSPG</sequence>
<dbReference type="RefSeq" id="WP_244714634.1">
    <property type="nucleotide sequence ID" value="NZ_CP095049.1"/>
</dbReference>
<gene>
    <name evidence="4" type="ORF">MUN80_16840</name>
</gene>
<dbReference type="SUPFAM" id="SSF53187">
    <property type="entry name" value="Zn-dependent exopeptidases"/>
    <property type="match status" value="1"/>
</dbReference>
<name>A0ABY4F4N3_9BACT</name>
<organism evidence="4 5">
    <name type="scientific">Hymenobacter cellulosivorans</name>
    <dbReference type="NCBI Taxonomy" id="2932249"/>
    <lineage>
        <taxon>Bacteria</taxon>
        <taxon>Pseudomonadati</taxon>
        <taxon>Bacteroidota</taxon>
        <taxon>Cytophagia</taxon>
        <taxon>Cytophagales</taxon>
        <taxon>Hymenobacteraceae</taxon>
        <taxon>Hymenobacter</taxon>
    </lineage>
</organism>
<keyword evidence="3" id="KW-0378">Hydrolase</keyword>
<dbReference type="PANTHER" id="PTHR43270">
    <property type="entry name" value="BETA-ALA-HIS DIPEPTIDASE"/>
    <property type="match status" value="1"/>
</dbReference>
<dbReference type="PANTHER" id="PTHR43270:SF12">
    <property type="entry name" value="SUCCINYL-DIAMINOPIMELATE DESUCCINYLASE"/>
    <property type="match status" value="1"/>
</dbReference>
<evidence type="ECO:0000256" key="3">
    <source>
        <dbReference type="ARBA" id="ARBA00022801"/>
    </source>
</evidence>